<dbReference type="InterPro" id="IPR009057">
    <property type="entry name" value="Homeodomain-like_sf"/>
</dbReference>
<dbReference type="Pfam" id="PF00440">
    <property type="entry name" value="TetR_N"/>
    <property type="match status" value="1"/>
</dbReference>
<dbReference type="InterPro" id="IPR001647">
    <property type="entry name" value="HTH_TetR"/>
</dbReference>
<dbReference type="PANTHER" id="PTHR30055">
    <property type="entry name" value="HTH-TYPE TRANSCRIPTIONAL REGULATOR RUTR"/>
    <property type="match status" value="1"/>
</dbReference>
<evidence type="ECO:0000256" key="2">
    <source>
        <dbReference type="ARBA" id="ARBA00023125"/>
    </source>
</evidence>
<dbReference type="AlphaFoldDB" id="A0A255DC83"/>
<protein>
    <submittedName>
        <fullName evidence="6">TetR family transcriptional regulator</fullName>
    </submittedName>
</protein>
<dbReference type="PROSITE" id="PS50977">
    <property type="entry name" value="HTH_TETR_2"/>
    <property type="match status" value="1"/>
</dbReference>
<reference evidence="6 7" key="1">
    <citation type="submission" date="2017-07" db="EMBL/GenBank/DDBJ databases">
        <title>The new phylogeny of genus Mycobacterium.</title>
        <authorList>
            <person name="Tortoli E."/>
            <person name="Trovato A."/>
            <person name="Cirillo D.M."/>
        </authorList>
    </citation>
    <scope>NUCLEOTIDE SEQUENCE [LARGE SCALE GENOMIC DNA]</scope>
    <source>
        <strain evidence="6 7">ATCC 33027</strain>
    </source>
</reference>
<keyword evidence="3" id="KW-0804">Transcription</keyword>
<dbReference type="SUPFAM" id="SSF46689">
    <property type="entry name" value="Homeodomain-like"/>
    <property type="match status" value="1"/>
</dbReference>
<sequence length="193" mass="21060">MTTAIHVPPTWPASTRRRVLDAAIALFGQYSFAGTSLQMIADDLALTKAAIYYHFRTRDDLLLALMAPIFTEIADVVDAAEKKKRVQVRTETMLIGYAGIVVRHRALAAITTFDPSVRAVLREQPDWSVLIDRQLALLAGADRGEHGRLDATIVLTGLAAAASAAPQDLDGERLRLHLIDAGRRILGLPAITR</sequence>
<comment type="caution">
    <text evidence="6">The sequence shown here is derived from an EMBL/GenBank/DDBJ whole genome shotgun (WGS) entry which is preliminary data.</text>
</comment>
<gene>
    <name evidence="6" type="ORF">CG716_19530</name>
</gene>
<evidence type="ECO:0000313" key="6">
    <source>
        <dbReference type="EMBL" id="OYN77047.1"/>
    </source>
</evidence>
<dbReference type="Gene3D" id="1.10.357.10">
    <property type="entry name" value="Tetracycline Repressor, domain 2"/>
    <property type="match status" value="1"/>
</dbReference>
<dbReference type="OrthoDB" id="3186364at2"/>
<evidence type="ECO:0000256" key="4">
    <source>
        <dbReference type="PROSITE-ProRule" id="PRU00335"/>
    </source>
</evidence>
<dbReference type="EMBL" id="NOZR01000018">
    <property type="protein sequence ID" value="OYN77047.1"/>
    <property type="molecule type" value="Genomic_DNA"/>
</dbReference>
<dbReference type="PANTHER" id="PTHR30055:SF234">
    <property type="entry name" value="HTH-TYPE TRANSCRIPTIONAL REGULATOR BETI"/>
    <property type="match status" value="1"/>
</dbReference>
<evidence type="ECO:0000313" key="7">
    <source>
        <dbReference type="Proteomes" id="UP000216063"/>
    </source>
</evidence>
<organism evidence="6 7">
    <name type="scientific">Mycolicibacterium sphagni</name>
    <dbReference type="NCBI Taxonomy" id="1786"/>
    <lineage>
        <taxon>Bacteria</taxon>
        <taxon>Bacillati</taxon>
        <taxon>Actinomycetota</taxon>
        <taxon>Actinomycetes</taxon>
        <taxon>Mycobacteriales</taxon>
        <taxon>Mycobacteriaceae</taxon>
        <taxon>Mycolicibacterium</taxon>
    </lineage>
</organism>
<dbReference type="GO" id="GO:0000976">
    <property type="term" value="F:transcription cis-regulatory region binding"/>
    <property type="evidence" value="ECO:0007669"/>
    <property type="project" value="TreeGrafter"/>
</dbReference>
<keyword evidence="7" id="KW-1185">Reference proteome</keyword>
<keyword evidence="1" id="KW-0805">Transcription regulation</keyword>
<dbReference type="Proteomes" id="UP000216063">
    <property type="component" value="Unassembled WGS sequence"/>
</dbReference>
<dbReference type="PRINTS" id="PR00455">
    <property type="entry name" value="HTHTETR"/>
</dbReference>
<evidence type="ECO:0000256" key="3">
    <source>
        <dbReference type="ARBA" id="ARBA00023163"/>
    </source>
</evidence>
<feature type="domain" description="HTH tetR-type" evidence="5">
    <location>
        <begin position="13"/>
        <end position="73"/>
    </location>
</feature>
<dbReference type="GO" id="GO:0003700">
    <property type="term" value="F:DNA-binding transcription factor activity"/>
    <property type="evidence" value="ECO:0007669"/>
    <property type="project" value="TreeGrafter"/>
</dbReference>
<name>A0A255DC83_9MYCO</name>
<keyword evidence="2 4" id="KW-0238">DNA-binding</keyword>
<dbReference type="InterPro" id="IPR050109">
    <property type="entry name" value="HTH-type_TetR-like_transc_reg"/>
</dbReference>
<accession>A0A255DC83</accession>
<evidence type="ECO:0000256" key="1">
    <source>
        <dbReference type="ARBA" id="ARBA00023015"/>
    </source>
</evidence>
<evidence type="ECO:0000259" key="5">
    <source>
        <dbReference type="PROSITE" id="PS50977"/>
    </source>
</evidence>
<dbReference type="RefSeq" id="WP_094482637.1">
    <property type="nucleotide sequence ID" value="NZ_NOZR01000018.1"/>
</dbReference>
<proteinExistence type="predicted"/>
<feature type="DNA-binding region" description="H-T-H motif" evidence="4">
    <location>
        <begin position="36"/>
        <end position="55"/>
    </location>
</feature>